<accession>A0A5C8V9V7</accession>
<feature type="signal peptide" evidence="1">
    <location>
        <begin position="1"/>
        <end position="20"/>
    </location>
</feature>
<evidence type="ECO:0000313" key="2">
    <source>
        <dbReference type="EMBL" id="TXN37578.1"/>
    </source>
</evidence>
<organism evidence="2 3">
    <name type="scientific">Flagellimonas hymeniacidonis</name>
    <dbReference type="NCBI Taxonomy" id="2603628"/>
    <lineage>
        <taxon>Bacteria</taxon>
        <taxon>Pseudomonadati</taxon>
        <taxon>Bacteroidota</taxon>
        <taxon>Flavobacteriia</taxon>
        <taxon>Flavobacteriales</taxon>
        <taxon>Flavobacteriaceae</taxon>
        <taxon>Flagellimonas</taxon>
    </lineage>
</organism>
<dbReference type="InterPro" id="IPR011990">
    <property type="entry name" value="TPR-like_helical_dom_sf"/>
</dbReference>
<dbReference type="Gene3D" id="1.25.40.10">
    <property type="entry name" value="Tetratricopeptide repeat domain"/>
    <property type="match status" value="2"/>
</dbReference>
<dbReference type="AlphaFoldDB" id="A0A5C8V9V7"/>
<evidence type="ECO:0008006" key="4">
    <source>
        <dbReference type="Google" id="ProtNLM"/>
    </source>
</evidence>
<dbReference type="SUPFAM" id="SSF48452">
    <property type="entry name" value="TPR-like"/>
    <property type="match status" value="1"/>
</dbReference>
<reference evidence="2 3" key="1">
    <citation type="submission" date="2019-08" db="EMBL/GenBank/DDBJ databases">
        <title>Professor.</title>
        <authorList>
            <person name="Park J.S."/>
        </authorList>
    </citation>
    <scope>NUCLEOTIDE SEQUENCE [LARGE SCALE GENOMIC DNA]</scope>
    <source>
        <strain evidence="2 3">176CP5-101</strain>
    </source>
</reference>
<comment type="caution">
    <text evidence="2">The sequence shown here is derived from an EMBL/GenBank/DDBJ whole genome shotgun (WGS) entry which is preliminary data.</text>
</comment>
<evidence type="ECO:0000313" key="3">
    <source>
        <dbReference type="Proteomes" id="UP000321456"/>
    </source>
</evidence>
<dbReference type="EMBL" id="VRUR01000001">
    <property type="protein sequence ID" value="TXN37578.1"/>
    <property type="molecule type" value="Genomic_DNA"/>
</dbReference>
<proteinExistence type="predicted"/>
<keyword evidence="1" id="KW-0732">Signal</keyword>
<name>A0A5C8V9V7_9FLAO</name>
<keyword evidence="3" id="KW-1185">Reference proteome</keyword>
<gene>
    <name evidence="2" type="ORF">FVB32_04625</name>
</gene>
<dbReference type="Proteomes" id="UP000321456">
    <property type="component" value="Unassembled WGS sequence"/>
</dbReference>
<protein>
    <recommendedName>
        <fullName evidence="4">Tetratricopeptide repeat protein</fullName>
    </recommendedName>
</protein>
<sequence>MKRLVSTYLMICFFSFWTYAQEEEQSAEVFLEEYTDEFQESFFEALKQKGIQNYDRAIDLFLECKKMNSSNSVIDYELAKAYFLDKQYIQAQEFAIEALNAKPMDFWYLETLLRVLEKQGNTISVIQQQIPFSNNKLQENLAVFYFKKRKYEDALKVLKGLGNSKFATDLTLKINDSIQRINEKLSATTIVKNTKKTVENKDNPIAQYQSQIEELLLKEDYKNMEVVSKEALDSYPLQPYFHFAYGTALNRTSKSTKAVEVLESAIDYLFDDTSLANKIYAELSKAYTAIGNTSKANEYLNKIKTGL</sequence>
<feature type="chain" id="PRO_5022949621" description="Tetratricopeptide repeat protein" evidence="1">
    <location>
        <begin position="21"/>
        <end position="307"/>
    </location>
</feature>
<evidence type="ECO:0000256" key="1">
    <source>
        <dbReference type="SAM" id="SignalP"/>
    </source>
</evidence>